<dbReference type="InterPro" id="IPR000742">
    <property type="entry name" value="EGF"/>
</dbReference>
<dbReference type="OrthoDB" id="10060424at2759"/>
<keyword evidence="1" id="KW-0812">Transmembrane</keyword>
<feature type="domain" description="EGF-like" evidence="3">
    <location>
        <begin position="4422"/>
        <end position="4452"/>
    </location>
</feature>
<dbReference type="PANTHER" id="PTHR23275:SF100">
    <property type="entry name" value="EGF-LIKE DOMAIN-CONTAINING PROTEIN"/>
    <property type="match status" value="1"/>
</dbReference>
<feature type="domain" description="EGF-like" evidence="3">
    <location>
        <begin position="417"/>
        <end position="447"/>
    </location>
</feature>
<accession>A0A8S1Q847</accession>
<dbReference type="PANTHER" id="PTHR23275">
    <property type="entry name" value="CABRIOLET.-RELATED"/>
    <property type="match status" value="1"/>
</dbReference>
<feature type="domain" description="EGF-like" evidence="3">
    <location>
        <begin position="3907"/>
        <end position="3937"/>
    </location>
</feature>
<feature type="domain" description="EGF-like" evidence="3">
    <location>
        <begin position="4383"/>
        <end position="4420"/>
    </location>
</feature>
<feature type="domain" description="EGF-like" evidence="3">
    <location>
        <begin position="3876"/>
        <end position="3905"/>
    </location>
</feature>
<feature type="domain" description="EGF-like" evidence="3">
    <location>
        <begin position="4351"/>
        <end position="4380"/>
    </location>
</feature>
<keyword evidence="1" id="KW-0472">Membrane</keyword>
<sequence length="5031" mass="583847">MIFTLLTTLLCLALGAETSQLEPFKIKTENILLDWSSRTISIDQNNLILTQHFRTYESLYQTELILLDIQNNKQIKRVLVGNQDKQNYHPQIILINKFIYIVYVNQDLSIVKLKIKKYDLALVEQQVEHTLGDSLENAKFDKKMIYIKLTTLSNTTFSIFWKSRGQSLNEYQWNYIKYDTTSDSTSNTLTFPDSLDISIAQNQLGIIGIVQLSKYNMNLTKIVNDQITDQIQTKCPAVVYDTTGISIISLPNNEFVIWQNNFFYIFIRFDQNLQQKSYPYSFNNQDGDCINQNLKSFFYLDEYNLYFVNQGYYQLCLFHLDLSNQNFDLIQNRKILKKNFYNEILSQSIDKLDFNKLSIKWLTYFNYEYELNSINLDMNIKQNQCKQNCKLCDPQFKCLTCLEGYTLINVKNECVPKCPENCDFCINPSYCTKCKVGFQYSSDNLCITPQDNFNDLIISDEQVPKGKVKLQVIDNEFLILYSLLDNLKQTQIILKKFNSQGVQIKQIMIEQQPSLILDFDVSTGYDLSSFHILIKWLTVDSIVQIIDYTYDMETFQLLNQITLNVQSQILDGNNQIKIVQLKDYGVGYFYLTFDEQNQYYQFNYLRMENDQIAYEYKLFSNSRELISLETSVDQNIIYFNFTTTEIFYSFKVEINQINPIDSFYLQQNSEQAYQNFYKQNSISIFTSYDEYLNKQIFMNFTETFPPKLLQVSQSRRNLKDFTFKKFGDESLIFVWQAYSNVEQQNPTYQIYIQSVNLKKQELANMKEMICSKNCVSCADQLCLQCQSTKYQLENGKCLLTCESNCQLCEIENQCLQCVDGYYLNEYLICDQTQSQQIYWQDNYIYSYIASYNESVYQVSIKKNNSKYDVIFEEFNRQGQSQSGEILVSSDLDYLIIPVRPKLIKVNNLIVIQYLTKDTSNQNCLKFVILDDSYLLYNSFQTQAPLYSLENLIDIIITDDLIMHVVYLSYYYDYWQGEYVNIQYQQFLVGKARAEVALNQKSLQNIKIDKQQKFRNLQIMKNSFLSKITFSFIQIEDNIETLKIMSFNPNRLYHEEVQQLNLQEKFEYYLNANRIWIVSYEKVNSHLVKVKFYNENQEIKQEHIIETQNQLSSFQIQLQNQQIYFIYTEQMITSNYMNIQIMKFSLNGDNLASRQIYNSELIIQDLTSSSSEDMIYLTWSSFNNNRIFKVRLNTQLNTIPFVEQICKMNCEICDKNQVCQQCSIGYNYSELENKCVPICAENCQQCSKPYTCDFCNGNFKYINQNCTDITNLDLETSICEKSCYGLPSMIVFTDSTKIISFQKFEDSQYKININKYNTNLQTVELDQNLISQTQEIAYHLLYQQQNNIIALVWLTGACKIQCRLMIQLFQQDLSVMTNPYELRIMKVEVNQFNLKISQFNNDLLLLWTEIDTLGNSQTLLGQYNIQNGFSLKMNINENSGDVAQFPNLIVQSGYYQIVYLKNNYIINALIVDGSVNSYRELYKSTKQITSLAVGGSPYYGICAIWVELEDYGFTLSNNGVFVKWFDQNLNVARQEYLILSSSYRISQLTINQYESQMQFFITIVIQEFDGQQRLRYKYLPYFYHEIRQYGLEQFLPINVLSQFTADYGYRILMNSDLVNILFQGVLSQTQQLFYYDVNYYYLNEPQDNCFQKNSKNECQLCKQGFYLFENECEIQLPNHCADGDDGICEVCNAGYMLTIDNICVLENLKYKEMKMNTYQLQSKQRITTFKNGDYVISWYRKYYENQGTGVFMSMFNAQGKKILDETRISLSSAGIQIYPDVQSFDNDQFCAVWIEGDLQVQGKIKMQRFTKDFVRIGEEIVVSENIQLKYAQRFDTPILIQSIVNGYVIVWTQNHFESNILVQKLHVNFYDLQDNQKATFVLNNQESIKNSEPVITSNNEIIVIVWQSDLGIIASKFSLNYVYISQEILSSNGQAPSISTLSDNKFIIAWRETAINSLGIMNQNIIFRKYTSDLSTYLFSNQIAIPNHNMNNPDVIAIHNGFAIIFENRHSMMSDLRNIKMQLFNLDGLYISQIIDVFNEWNIYPHHPQLTALPQGEFLASWTQSQLSLASLNDDIYMKRYNSYGIQLPLDTVVCPENCKQCNENAICLICMNDYVLFNSVCYSSIPHCTSYATDSIELKCQTCDTDYKLVSNICFQISKYQQLNVEFVNDISSKFSIIQFQNNDILFIWIQDGQIKSQKFDQYGNQYSAPKNITGYDAFRQNQVFDACALENNKYLIAFISDFSQHIIFEVYDFSETLLQRSEHHTGVYLAFRQNLLQLKYLGNNQVAIFYQGAYSLQYDQQYTIFMEVFKCYAQYNGFSIEFNQQIKVLQPQTQFYTQSIDVEIINNQIDVGLENDLKSEIRYLYKTYDFYGNLVKILTKNNDDYQVEFKILELENGALLEVWTEIVYSKYEVYYVIKLNNKNLFEPKKLSISSELYKLDLKTHLLSDSIIVIWREGSFKYDMTVNTKYNAVFISKQNYQQVTNPIQLNSVDVVKQGQKNFLRLIQLRNLDIVIGWISYNYQADLNVISAAKLSSEGKVLEFSKFRCSIGCQECTNQGICLQCYNNDKYILTADGNCMIKNGKCQNYQSDCQICLNGYYQNRYLECNEVQQNMESDILFTNGWVEQNYQRIASYKNGTFIIAQYNSETSLGIRVFNKEAILTRDYQMILEMTQDTLISYYQRIMDFEVIIDDNDVLTFSYITGFSSYWIQYTKIVIEQYDNQLIRIGSQKEMNFEKTVNYVYKPIITLKILQNNIIGMAINMEQNIILSLHNSDFSELIGNTMINMIRASQTFDFSLNGDYAIFGYVMDYCDFLYQQCSVIKVYNKYLSFIKDIIINDGLNLKITKNLLNQFIVLTKSQINVIDKTAIIKSQTINYQSALPLQLFTNENDEIVILALVDTQTYIQNKILLLLYFNNNGQLRTEVQVNMKNGAFLIQKLFILQNSDVSIVFTGQSQHNENQFRLARFDQFGKSLSTSLIICPQNCEACFQSTSCNICKPGYNRNAQTLLCEKICTIDGCQSCEQTDCDICKDGMFFNFDGKCVALIQDPSIDANLRYSIDQQFNSEIKKKVLKFSNNEFALVYASEVAIFIRKFNAQGQELMYADLNVSPMIQSFDATIVNNYIYIAIVSIQNPQSYQIYGFGETSSSLIYLFENYVQNSIQSISIKGFKYNYVILVSFLQDYYDFGYMQCLTQSLYFYNEQNQLFDSLLNYNNPSLLTSEECNQNKIKSLYIYEEMLYIVITKFTSVRVITLNSVAYFLGEYIFDLPNLENIELAIDSEQIVILYQFTGSQSWNLRIYNTQFEILLTQENYLRGDLNVNMVSTSSGIVLAWSQKKQQSVVEFAVLNKQGSKIKSDYIKGQYSLIPLLTLLDNQIVCLVWNVWTNQQLWSLSYSLIDSNGLLIQMTQVICPQNCIQCSDSSNCQQCEVGSELIQYFKEPNIPYSYCVRKCDTFCSICYNGKCERCQRNYYVDQSGVCVLNEFENKAIQINEFTEFSQITPDAAKFKDGSILIAWTSNNEDEDSWGIFAQLLNNQGQKVGNNFRVSQSVFGAQHSPQVVVLEDDTAIISFIEGNPEKEAMIKGLRFNNKLEIVGNEQLFTTFSVDYFVLNQYFINKIVSLKNGGFAIIWQSKNQINTQFYDSASNLVLQTTIVDVRYSGQLEIAITTTELAILYKNIQDRFSVCVYTQDGVIISNQEILDWNEIKAYQLNLISIQNYFALAAIVAMPDQQQVKLQLYNNQFSPAGNPIVITENSNQLYYYDYYQEIELFSLNDGALLILSVNRNIVKNYRQFYIDINWQVTELLPFGFNTQEYYFSQFRRIHAISNINTDQYFIIWSGFSQDIEYYYFDRLRTLEATNIYIQRVSKQSQLVPIDQIVCSKNCVNCDTQKTCSQCLNSFQLQNQQCIPQCESNCLFCITPKICEVCSEGYYQKVQGKCSPIPFNYHEAELLMNYPLQSFIIEMDLLSNGQTIIYTQQTLYDQQKEIFSLYIFQNNEMVKQVTVLTNTITNSYYRISPFYIEDNYYLIFHMVDGIKIIKFNAQQEEVLNKFLPFGSQFDYIATYSTVFNLVENNQYSLLFYQENRGVYRILYDEEFNVIQQELIFENTYMWYGSGRTKNQLYIQQNSEKYTFTNSLVIEQSKQNCLYSEIEKYSSCQIFQLSNGNKIQIVHGTQSLQYYGIYGQEMKSQAFYRILDNQDVPITSEAIILDNTFSRQSLASVFVFQDSFTILIEQPNYYTYENVEVYAQRFDNSGMKIGEPQLITFNKGWQSKFYKQTSNGFIVFQEFRIYDSNLPDSSQIATIYYKQYDTQGNVVVWSTKKNCIDNCDKCINSYYCEECSVNYELDQSYKCKLTCQSNCNQCSSFTICEVCDAGYKLENGLCTKIVCTNNCAQCMENTTSPTGTICTMCDTNYYLSSDSQQCLPQCPSNCSQCNIPLECETCAFGYIITTDKKCQQENSSILDQIKNTTVGTPLVATFPDGSYILLWYQNGENAGVYFQLYSPDNVKVGDPMKVTQNTRRLLSQQSIIQDYYADLIAIDYEFFVTWMDASAEQTDVNLKKFSSDGTSQSENILLGSHKKTDLQEIKLPCQIKKTNNNSLLIAYMAKSENEDYSMFISSYDSALNSKTNVQEIKKVNKLAAPSIVQDENGIISLTYQSDGYVFVQQITQDGNLIDSPKAIADSDSIILRVTNLNNGIMVFLWENKNLQLSQPQFNLNYQLISKDLKTRSEVKSVGDIQIASLTPDIQSFNEGFIIAWKITDNNYKSIGLQFQIFDSLGISSTQITEVEIEGIYPQTPRIQIINENQFAVTWTAKNIDSDGTILGDGIFMQKYNKYGTLITDSSSSTDLCSYQCQSCQSPLVCLKCQYGFYLDINNQCIMDCGAFCDSCEIPWTCQVCKNGYQLNSNDACIETECPQGYFRNINNKLCEPECPDECNECTVPNICATCKSGYSLSDSSCISSTVMELDDQSTIMAIVIIILAAAFVSVSACSITLYCKYKKLLKEPSHCQVHPIQDINKSVTASCNASVIRLRQNE</sequence>
<feature type="domain" description="EGF-like" evidence="3">
    <location>
        <begin position="1237"/>
        <end position="1266"/>
    </location>
</feature>
<feature type="transmembrane region" description="Helical" evidence="1">
    <location>
        <begin position="4968"/>
        <end position="4992"/>
    </location>
</feature>
<feature type="domain" description="EGF-like" evidence="3">
    <location>
        <begin position="2093"/>
        <end position="2122"/>
    </location>
</feature>
<evidence type="ECO:0000259" key="3">
    <source>
        <dbReference type="SMART" id="SM00181"/>
    </source>
</evidence>
<evidence type="ECO:0000313" key="4">
    <source>
        <dbReference type="EMBL" id="CAD8111728.1"/>
    </source>
</evidence>
<feature type="domain" description="EGF-like" evidence="3">
    <location>
        <begin position="4876"/>
        <end position="4906"/>
    </location>
</feature>
<feature type="signal peptide" evidence="2">
    <location>
        <begin position="1"/>
        <end position="18"/>
    </location>
</feature>
<dbReference type="CDD" id="cd00064">
    <property type="entry name" value="FU"/>
    <property type="match status" value="2"/>
</dbReference>
<feature type="domain" description="EGF-like" evidence="3">
    <location>
        <begin position="384"/>
        <end position="415"/>
    </location>
</feature>
<dbReference type="SMART" id="SM00181">
    <property type="entry name" value="EGF"/>
    <property type="match status" value="16"/>
</dbReference>
<feature type="domain" description="EGF-like" evidence="3">
    <location>
        <begin position="4844"/>
        <end position="4874"/>
    </location>
</feature>
<dbReference type="InterPro" id="IPR006212">
    <property type="entry name" value="Furin_repeat"/>
</dbReference>
<comment type="caution">
    <text evidence="4">The sequence shown here is derived from an EMBL/GenBank/DDBJ whole genome shotgun (WGS) entry which is preliminary data.</text>
</comment>
<keyword evidence="2" id="KW-0732">Signal</keyword>
<feature type="domain" description="EGF-like" evidence="3">
    <location>
        <begin position="800"/>
        <end position="830"/>
    </location>
</feature>
<dbReference type="EMBL" id="CAJJDN010000099">
    <property type="protein sequence ID" value="CAD8111728.1"/>
    <property type="molecule type" value="Genomic_DNA"/>
</dbReference>
<proteinExistence type="predicted"/>
<organism evidence="4 5">
    <name type="scientific">Paramecium sonneborni</name>
    <dbReference type="NCBI Taxonomy" id="65129"/>
    <lineage>
        <taxon>Eukaryota</taxon>
        <taxon>Sar</taxon>
        <taxon>Alveolata</taxon>
        <taxon>Ciliophora</taxon>
        <taxon>Intramacronucleata</taxon>
        <taxon>Oligohymenophorea</taxon>
        <taxon>Peniculida</taxon>
        <taxon>Parameciidae</taxon>
        <taxon>Paramecium</taxon>
    </lineage>
</organism>
<keyword evidence="1" id="KW-1133">Transmembrane helix</keyword>
<evidence type="ECO:0000256" key="2">
    <source>
        <dbReference type="SAM" id="SignalP"/>
    </source>
</evidence>
<feature type="domain" description="EGF-like" evidence="3">
    <location>
        <begin position="2980"/>
        <end position="3011"/>
    </location>
</feature>
<feature type="domain" description="EGF-like" evidence="3">
    <location>
        <begin position="4926"/>
        <end position="4955"/>
    </location>
</feature>
<gene>
    <name evidence="4" type="ORF">PSON_ATCC_30995.1.T0990028</name>
</gene>
<feature type="domain" description="EGF-like" evidence="3">
    <location>
        <begin position="4319"/>
        <end position="4349"/>
    </location>
</feature>
<keyword evidence="5" id="KW-1185">Reference proteome</keyword>
<feature type="chain" id="PRO_5035879790" description="EGF-like domain-containing protein" evidence="2">
    <location>
        <begin position="19"/>
        <end position="5031"/>
    </location>
</feature>
<dbReference type="SMART" id="SM00261">
    <property type="entry name" value="FU"/>
    <property type="match status" value="9"/>
</dbReference>
<dbReference type="InterPro" id="IPR052798">
    <property type="entry name" value="Giardia_VSA"/>
</dbReference>
<reference evidence="4" key="1">
    <citation type="submission" date="2021-01" db="EMBL/GenBank/DDBJ databases">
        <authorList>
            <consortium name="Genoscope - CEA"/>
            <person name="William W."/>
        </authorList>
    </citation>
    <scope>NUCLEOTIDE SEQUENCE</scope>
</reference>
<evidence type="ECO:0000256" key="1">
    <source>
        <dbReference type="SAM" id="Phobius"/>
    </source>
</evidence>
<feature type="domain" description="EGF-like" evidence="3">
    <location>
        <begin position="1647"/>
        <end position="1703"/>
    </location>
</feature>
<protein>
    <recommendedName>
        <fullName evidence="3">EGF-like domain-containing protein</fullName>
    </recommendedName>
</protein>
<dbReference type="Proteomes" id="UP000692954">
    <property type="component" value="Unassembled WGS sequence"/>
</dbReference>
<evidence type="ECO:0000313" key="5">
    <source>
        <dbReference type="Proteomes" id="UP000692954"/>
    </source>
</evidence>
<name>A0A8S1Q847_9CILI</name>